<protein>
    <recommendedName>
        <fullName evidence="5">IncA family protein</fullName>
    </recommendedName>
</protein>
<gene>
    <name evidence="3" type="ORF">M787_000835</name>
</gene>
<feature type="coiled-coil region" evidence="1">
    <location>
        <begin position="122"/>
        <end position="173"/>
    </location>
</feature>
<dbReference type="RefSeq" id="WP_021828576.1">
    <property type="nucleotide sequence ID" value="NZ_CP015840.1"/>
</dbReference>
<keyword evidence="2" id="KW-0812">Transmembrane</keyword>
<evidence type="ECO:0000313" key="4">
    <source>
        <dbReference type="Proteomes" id="UP000019147"/>
    </source>
</evidence>
<dbReference type="GeneID" id="81477848"/>
<organism evidence="3 4">
    <name type="scientific">Chlamydia gallinacea 08-1274/3</name>
    <dbReference type="NCBI Taxonomy" id="1143323"/>
    <lineage>
        <taxon>Bacteria</taxon>
        <taxon>Pseudomonadati</taxon>
        <taxon>Chlamydiota</taxon>
        <taxon>Chlamydiia</taxon>
        <taxon>Chlamydiales</taxon>
        <taxon>Chlamydiaceae</taxon>
        <taxon>Chlamydia/Chlamydophila group</taxon>
        <taxon>Chlamydia</taxon>
    </lineage>
</organism>
<dbReference type="Proteomes" id="UP000019147">
    <property type="component" value="Chromosome"/>
</dbReference>
<reference evidence="3 4" key="1">
    <citation type="journal article" date="2014" name="Syst. Appl. Microbiol.">
        <title>Evidence for the existence of two new members of the family Chlamydiaceae and proposal of Chlamydia avium sp. nov. and Chlamydia gallinacea sp. nov.</title>
        <authorList>
            <person name="Sachse K."/>
            <person name="Laroucau K."/>
            <person name="Riege K."/>
            <person name="Wehner S."/>
            <person name="Dilcher M."/>
            <person name="Creasy H.H."/>
            <person name="Weidmann M."/>
            <person name="Myers G."/>
            <person name="Vorimore F."/>
            <person name="Vicari N."/>
            <person name="Magnino S."/>
            <person name="Liebler-Tenorio E."/>
            <person name="Ruettger A."/>
            <person name="Bavoil P.M."/>
            <person name="Hufert F.T."/>
            <person name="Rossello-Mora R."/>
            <person name="Marz M."/>
        </authorList>
    </citation>
    <scope>NUCLEOTIDE SEQUENCE [LARGE SCALE GENOMIC DNA]</scope>
    <source>
        <strain evidence="3 4">08-1274/3</strain>
    </source>
</reference>
<sequence length="273" mass="30614">MASPTLESVNRIQLVPESHVSAKKIKVVLITSVIGLTLGLSVLAIGISLVVVFGSQFSSAFYVLMGFVLFSIALLLVLNSTYSRLLYKLLRLQLRESTSASHLQQMLLEKEQELNNLHTHCAQEVKKLRDVLEEKSDELEKILALSQVATDEKMQMEVAVNKLRAEVINYKKEYSHQIAALNVVLKSSQESYELLFSDAMVLKQSLDLEKGTTSSLQSQLHIVMDELELTKGVVKSQEEELVKLTEKKQELEKEISSLQKFISDKVTSKDSTS</sequence>
<dbReference type="STRING" id="1143323.M787_000835"/>
<dbReference type="KEGG" id="cgz:M787_000835"/>
<proteinExistence type="predicted"/>
<keyword evidence="2" id="KW-1133">Transmembrane helix</keyword>
<keyword evidence="1" id="KW-0175">Coiled coil</keyword>
<evidence type="ECO:0000256" key="1">
    <source>
        <dbReference type="SAM" id="Coils"/>
    </source>
</evidence>
<feature type="transmembrane region" description="Helical" evidence="2">
    <location>
        <begin position="27"/>
        <end position="53"/>
    </location>
</feature>
<feature type="transmembrane region" description="Helical" evidence="2">
    <location>
        <begin position="59"/>
        <end position="78"/>
    </location>
</feature>
<feature type="coiled-coil region" evidence="1">
    <location>
        <begin position="227"/>
        <end position="261"/>
    </location>
</feature>
<name>A0A173DY85_9CHLA</name>
<dbReference type="AlphaFoldDB" id="A0A173DY85"/>
<keyword evidence="2" id="KW-0472">Membrane</keyword>
<evidence type="ECO:0000256" key="2">
    <source>
        <dbReference type="SAM" id="Phobius"/>
    </source>
</evidence>
<dbReference type="EMBL" id="CP015840">
    <property type="protein sequence ID" value="ANG65873.1"/>
    <property type="molecule type" value="Genomic_DNA"/>
</dbReference>
<evidence type="ECO:0000313" key="3">
    <source>
        <dbReference type="EMBL" id="ANG65873.1"/>
    </source>
</evidence>
<evidence type="ECO:0008006" key="5">
    <source>
        <dbReference type="Google" id="ProtNLM"/>
    </source>
</evidence>
<accession>A0A173DY85</accession>